<feature type="compositionally biased region" description="Polar residues" evidence="6">
    <location>
        <begin position="1609"/>
        <end position="1626"/>
    </location>
</feature>
<feature type="compositionally biased region" description="Low complexity" evidence="6">
    <location>
        <begin position="337"/>
        <end position="354"/>
    </location>
</feature>
<feature type="region of interest" description="Disordered" evidence="6">
    <location>
        <begin position="312"/>
        <end position="388"/>
    </location>
</feature>
<feature type="transmembrane region" description="Helical" evidence="7">
    <location>
        <begin position="1264"/>
        <end position="1285"/>
    </location>
</feature>
<evidence type="ECO:0000256" key="5">
    <source>
        <dbReference type="ARBA" id="ARBA00023136"/>
    </source>
</evidence>
<organism evidence="9 10">
    <name type="scientific">Durusdinium trenchii</name>
    <dbReference type="NCBI Taxonomy" id="1381693"/>
    <lineage>
        <taxon>Eukaryota</taxon>
        <taxon>Sar</taxon>
        <taxon>Alveolata</taxon>
        <taxon>Dinophyceae</taxon>
        <taxon>Suessiales</taxon>
        <taxon>Symbiodiniaceae</taxon>
        <taxon>Durusdinium</taxon>
    </lineage>
</organism>
<dbReference type="InterPro" id="IPR015425">
    <property type="entry name" value="FH2_Formin"/>
</dbReference>
<dbReference type="Pfam" id="PF01566">
    <property type="entry name" value="Nramp"/>
    <property type="match status" value="1"/>
</dbReference>
<keyword evidence="4 7" id="KW-1133">Transmembrane helix</keyword>
<dbReference type="PANTHER" id="PTHR11706:SF33">
    <property type="entry name" value="NATURAL RESISTANCE-ASSOCIATED MACROPHAGE PROTEIN 2"/>
    <property type="match status" value="1"/>
</dbReference>
<evidence type="ECO:0000256" key="6">
    <source>
        <dbReference type="SAM" id="MobiDB-lite"/>
    </source>
</evidence>
<feature type="transmembrane region" description="Helical" evidence="7">
    <location>
        <begin position="1238"/>
        <end position="1257"/>
    </location>
</feature>
<gene>
    <name evidence="9" type="ORF">SCF082_LOCUS27955</name>
</gene>
<protein>
    <submittedName>
        <fullName evidence="9">Divalent metal cation transporter MntH</fullName>
    </submittedName>
</protein>
<feature type="transmembrane region" description="Helical" evidence="7">
    <location>
        <begin position="1399"/>
        <end position="1425"/>
    </location>
</feature>
<keyword evidence="10" id="KW-1185">Reference proteome</keyword>
<feature type="transmembrane region" description="Helical" evidence="7">
    <location>
        <begin position="1445"/>
        <end position="1465"/>
    </location>
</feature>
<feature type="compositionally biased region" description="Polar residues" evidence="6">
    <location>
        <begin position="1586"/>
        <end position="1600"/>
    </location>
</feature>
<feature type="transmembrane region" description="Helical" evidence="7">
    <location>
        <begin position="1315"/>
        <end position="1337"/>
    </location>
</feature>
<dbReference type="SMART" id="SM00498">
    <property type="entry name" value="FH2"/>
    <property type="match status" value="1"/>
</dbReference>
<feature type="region of interest" description="Disordered" evidence="6">
    <location>
        <begin position="905"/>
        <end position="1071"/>
    </location>
</feature>
<sequence>MASPGPVGQDAAAVHAQLSGGMSASEVLPFQELPAKSSGGTSAALSSSPRLRLRLQALLKRLAEEPATSLLREGRLDMDFFSGRAAATAIEATDPVVFGFEGYSFHRPEEALRLMWSEAQDMRSRSDRWSEEPSDPPIDTTRLHEAGRKRLRLLQPGRWLVEILRLSAEAEDHGVEESDEGAGIEASGQSRAREVAEALATQLEKKLTGLRHSALQQRHWLRLARELLQTPQRAALEEIQQELRRRRELLEESLKEGTASVCEELQAKLRRLEGPSQVTRGAEGDDQPVEAVEVAVTAAVIEANVGTLPAPATAPAAGLEDAPCDGDPSGLKESPMPSVQPLSGPPSSGSTSPRPKARGPPPPKAKAKPKASMAKAQAPLPPRSNGLVNINWKKKAAPTPDDFQTNDDFLGPMAALCSTGPTAGADGQLLEATSVFGGDQEVPELTETQLQYWFGLRARPHKRPTPSSSRATSVHSTSHDGTGSGSSTPAGQKICPKAPPVFSHLRHRLLDDRTIRSAGLFLARYRMNLLKRYRMKHPNKEASEAKTLVEEICKAILQCRVRKEDDGLQNLRDAMDTYAEAGSPLARFVKEQGLEALGNCEPEAEHRLLFEVTRIPQIHERMRCFRIQSSWDKDALKCKNDLEVLHGGLQVMMERKDVLQRFFSQALRLGNNLNEEAGGTVAPYGFRLTSLETFQQTKSPWRPKISLLHLVFGLMDADEVTRLAELQHLDPIRAHGLLGKTSGVHERCRDLVMSLSKLRQLVAQVERKSDQAPEEDTFHANFHSFLQSRTPEAISLAEHCFDLYRGYKELAVFFGEPEAFYPPPVQSNDEAQDLFLFFHRFAEAVLRAQKEVKSLRLREELEAAKMYGPEAAAEIAEEVCAMQGMPPGVIRSLLPEPVTKAEAVLMTPPSSPGGRVRAVASPCRGGRSPKISASARAVQRLKSTMNSPEADGQSDVSDWEPNTEKRSPGDPSTAPSTAKRSSGTGASTSTGGECRTVRLRASTSTTRLEVPKRRLALPRERPQCSTPSSSASSPKFWLDEPEESTSSRCPSRVQAQDSSPEGSVKSRAARDFSSEACLLPLPSTPTGRSMPDRGWETVDVGAWLCRMLLLPFFCDSGSLLYWSMLAACTVGPGTVVTCARSGVEYQLHLVWALCFASILAYTLQEGSARLTLVSGKTLGQCLQEKFNGSISGGPAPRACWAFIMAVYCGNLLYQCNNFAGGIDAIFAFPGIDAWPLNAVRIAGCFAYGTAVLAILYLDQVDAIGIGLGVVMMAMVALFLAAASTVDVSGSQLLLGFIPTLPPMSPLPSAAAPCEMVLSLVGTTAIGFNVFLGGSMAIGKRLRDCRRGIAFSNLATLIVSVLIMVVGSGSAQSSELRTFDIGLLADAIQRHFGHLGTITFAVGFVAAALSSMLTTILGVVLAAEGLVLPPGKDIENGAMSKISKKAFWSIAVTMVCIAMTAIIANLPRPTVILVAQLFNGILLPVYSLALLFCVTDRRFMGSAPQTRCGNLSLVAAVTVTLILAWRVIIEKSAMILSLLVGQNLNDDRELLLILAAACGVISMILAITYARRWRMVECLDSSDEGAVSSSISGTSIGNATESEVEETKRQSGWSSWNWRKSSQRGAK</sequence>
<feature type="region of interest" description="Disordered" evidence="6">
    <location>
        <begin position="458"/>
        <end position="494"/>
    </location>
</feature>
<proteinExistence type="predicted"/>
<evidence type="ECO:0000256" key="3">
    <source>
        <dbReference type="ARBA" id="ARBA00022692"/>
    </source>
</evidence>
<keyword evidence="5 7" id="KW-0472">Membrane</keyword>
<feature type="domain" description="FH2" evidence="8">
    <location>
        <begin position="461"/>
        <end position="871"/>
    </location>
</feature>
<dbReference type="Gene3D" id="1.20.58.2220">
    <property type="entry name" value="Formin, FH2 domain"/>
    <property type="match status" value="1"/>
</dbReference>
<dbReference type="InterPro" id="IPR001046">
    <property type="entry name" value="NRAMP_fam"/>
</dbReference>
<dbReference type="EMBL" id="CAXAMM010021890">
    <property type="protein sequence ID" value="CAK9050784.1"/>
    <property type="molecule type" value="Genomic_DNA"/>
</dbReference>
<comment type="subcellular location">
    <subcellularLocation>
        <location evidence="1">Membrane</location>
        <topology evidence="1">Multi-pass membrane protein</topology>
    </subcellularLocation>
</comment>
<feature type="transmembrane region" description="Helical" evidence="7">
    <location>
        <begin position="1349"/>
        <end position="1370"/>
    </location>
</feature>
<dbReference type="SUPFAM" id="SSF101447">
    <property type="entry name" value="Formin homology 2 domain (FH2 domain)"/>
    <property type="match status" value="1"/>
</dbReference>
<reference evidence="9 10" key="1">
    <citation type="submission" date="2024-02" db="EMBL/GenBank/DDBJ databases">
        <authorList>
            <person name="Chen Y."/>
            <person name="Shah S."/>
            <person name="Dougan E. K."/>
            <person name="Thang M."/>
            <person name="Chan C."/>
        </authorList>
    </citation>
    <scope>NUCLEOTIDE SEQUENCE [LARGE SCALE GENOMIC DNA]</scope>
</reference>
<dbReference type="InterPro" id="IPR042201">
    <property type="entry name" value="FH2_Formin_sf"/>
</dbReference>
<feature type="compositionally biased region" description="Low complexity" evidence="6">
    <location>
        <begin position="1025"/>
        <end position="1034"/>
    </location>
</feature>
<dbReference type="PANTHER" id="PTHR11706">
    <property type="entry name" value="SOLUTE CARRIER PROTEIN FAMILY 11 MEMBER"/>
    <property type="match status" value="1"/>
</dbReference>
<evidence type="ECO:0000313" key="10">
    <source>
        <dbReference type="Proteomes" id="UP001642464"/>
    </source>
</evidence>
<evidence type="ECO:0000259" key="8">
    <source>
        <dbReference type="PROSITE" id="PS51444"/>
    </source>
</evidence>
<name>A0ABP0ML11_9DINO</name>
<dbReference type="PROSITE" id="PS51444">
    <property type="entry name" value="FH2"/>
    <property type="match status" value="1"/>
</dbReference>
<feature type="compositionally biased region" description="Basic and acidic residues" evidence="6">
    <location>
        <begin position="1009"/>
        <end position="1022"/>
    </location>
</feature>
<keyword evidence="3 7" id="KW-0812">Transmembrane</keyword>
<evidence type="ECO:0000256" key="7">
    <source>
        <dbReference type="SAM" id="Phobius"/>
    </source>
</evidence>
<evidence type="ECO:0000256" key="2">
    <source>
        <dbReference type="ARBA" id="ARBA00022448"/>
    </source>
</evidence>
<feature type="transmembrane region" description="Helical" evidence="7">
    <location>
        <begin position="1471"/>
        <end position="1494"/>
    </location>
</feature>
<dbReference type="Proteomes" id="UP001642464">
    <property type="component" value="Unassembled WGS sequence"/>
</dbReference>
<keyword evidence="2" id="KW-0813">Transport</keyword>
<accession>A0ABP0ML11</accession>
<dbReference type="Pfam" id="PF02181">
    <property type="entry name" value="FH2"/>
    <property type="match status" value="1"/>
</dbReference>
<evidence type="ECO:0000256" key="1">
    <source>
        <dbReference type="ARBA" id="ARBA00004141"/>
    </source>
</evidence>
<comment type="caution">
    <text evidence="9">The sequence shown here is derived from an EMBL/GenBank/DDBJ whole genome shotgun (WGS) entry which is preliminary data.</text>
</comment>
<evidence type="ECO:0000256" key="4">
    <source>
        <dbReference type="ARBA" id="ARBA00022989"/>
    </source>
</evidence>
<feature type="compositionally biased region" description="Low complexity" evidence="6">
    <location>
        <begin position="976"/>
        <end position="992"/>
    </location>
</feature>
<feature type="transmembrane region" description="Helical" evidence="7">
    <location>
        <begin position="1506"/>
        <end position="1528"/>
    </location>
</feature>
<feature type="compositionally biased region" description="Low complexity" evidence="6">
    <location>
        <begin position="465"/>
        <end position="488"/>
    </location>
</feature>
<feature type="compositionally biased region" description="Polar residues" evidence="6">
    <location>
        <begin position="1044"/>
        <end position="1061"/>
    </location>
</feature>
<evidence type="ECO:0000313" key="9">
    <source>
        <dbReference type="EMBL" id="CAK9050784.1"/>
    </source>
</evidence>
<feature type="transmembrane region" description="Helical" evidence="7">
    <location>
        <begin position="1548"/>
        <end position="1569"/>
    </location>
</feature>
<feature type="region of interest" description="Disordered" evidence="6">
    <location>
        <begin position="1583"/>
        <end position="1626"/>
    </location>
</feature>